<dbReference type="InterPro" id="IPR018547">
    <property type="entry name" value="AbiEi_C"/>
</dbReference>
<dbReference type="Pfam" id="PF09407">
    <property type="entry name" value="AbiEi_1"/>
    <property type="match status" value="1"/>
</dbReference>
<comment type="caution">
    <text evidence="2">The sequence shown here is derived from an EMBL/GenBank/DDBJ whole genome shotgun (WGS) entry which is preliminary data.</text>
</comment>
<name>A0A523UT62_UNCT6</name>
<reference evidence="2 3" key="1">
    <citation type="submission" date="2019-03" db="EMBL/GenBank/DDBJ databases">
        <title>Metabolic potential of uncultured bacteria and archaea associated with petroleum seepage in deep-sea sediments.</title>
        <authorList>
            <person name="Dong X."/>
            <person name="Hubert C."/>
        </authorList>
    </citation>
    <scope>NUCLEOTIDE SEQUENCE [LARGE SCALE GENOMIC DNA]</scope>
    <source>
        <strain evidence="2">E44_bin18</strain>
    </source>
</reference>
<proteinExistence type="predicted"/>
<evidence type="ECO:0000313" key="3">
    <source>
        <dbReference type="Proteomes" id="UP000315525"/>
    </source>
</evidence>
<sequence>MEPNTREYKGGLTDRESFLISTLARQDKAVFSIEDARAVMGENAKKVMHSLIQKKWVLPLRRGLYAIVPLDMGVRGADSFALHNFVIGSLLVDPYYIGFWSALNYHGLSSQIPKTTFVASTQAKKPIDVTGSRYYFVKLSNRKFFGFSEIEIDSRKVNISTIEKTVTDCLDHPEHSGGIDEVARSIFFSYKELEMGTIKEHALKMGNMTILKRLGYILDVTGLLGSFSHLFTGVKLSAGYPPLDLLSPRRGRYDSKWGLMVNCEIDKEGWMY</sequence>
<accession>A0A523UT62</accession>
<evidence type="ECO:0000313" key="2">
    <source>
        <dbReference type="EMBL" id="TET45696.1"/>
    </source>
</evidence>
<organism evidence="2 3">
    <name type="scientific">candidate division TA06 bacterium</name>
    <dbReference type="NCBI Taxonomy" id="2250710"/>
    <lineage>
        <taxon>Bacteria</taxon>
        <taxon>Bacteria division TA06</taxon>
    </lineage>
</organism>
<evidence type="ECO:0000259" key="1">
    <source>
        <dbReference type="Pfam" id="PF09407"/>
    </source>
</evidence>
<dbReference type="AlphaFoldDB" id="A0A523UT62"/>
<dbReference type="EMBL" id="SOJN01000077">
    <property type="protein sequence ID" value="TET45696.1"/>
    <property type="molecule type" value="Genomic_DNA"/>
</dbReference>
<protein>
    <recommendedName>
        <fullName evidence="1">AbiEi antitoxin C-terminal domain-containing protein</fullName>
    </recommendedName>
</protein>
<gene>
    <name evidence="2" type="ORF">E3J62_06680</name>
</gene>
<dbReference type="Proteomes" id="UP000315525">
    <property type="component" value="Unassembled WGS sequence"/>
</dbReference>
<feature type="domain" description="AbiEi antitoxin C-terminal" evidence="1">
    <location>
        <begin position="89"/>
        <end position="219"/>
    </location>
</feature>